<keyword evidence="3 4" id="KW-0732">Signal</keyword>
<dbReference type="PANTHER" id="PTHR38425:SF1">
    <property type="entry name" value="LONG CHRONOLOGICAL LIFESPAN PROTEIN 2"/>
    <property type="match status" value="1"/>
</dbReference>
<comment type="caution">
    <text evidence="5">The sequence shown here is derived from an EMBL/GenBank/DDBJ whole genome shotgun (WGS) entry which is preliminary data.</text>
</comment>
<dbReference type="Proteomes" id="UP001385951">
    <property type="component" value="Unassembled WGS sequence"/>
</dbReference>
<evidence type="ECO:0000256" key="1">
    <source>
        <dbReference type="ARBA" id="ARBA00010545"/>
    </source>
</evidence>
<proteinExistence type="inferred from homology"/>
<organism evidence="5 6">
    <name type="scientific">Cerrena zonata</name>
    <dbReference type="NCBI Taxonomy" id="2478898"/>
    <lineage>
        <taxon>Eukaryota</taxon>
        <taxon>Fungi</taxon>
        <taxon>Dikarya</taxon>
        <taxon>Basidiomycota</taxon>
        <taxon>Agaricomycotina</taxon>
        <taxon>Agaricomycetes</taxon>
        <taxon>Polyporales</taxon>
        <taxon>Cerrenaceae</taxon>
        <taxon>Cerrena</taxon>
    </lineage>
</organism>
<keyword evidence="6" id="KW-1185">Reference proteome</keyword>
<dbReference type="InterPro" id="IPR034543">
    <property type="entry name" value="LCL2"/>
</dbReference>
<dbReference type="GO" id="GO:0036503">
    <property type="term" value="P:ERAD pathway"/>
    <property type="evidence" value="ECO:0007669"/>
    <property type="project" value="TreeGrafter"/>
</dbReference>
<dbReference type="PANTHER" id="PTHR38425">
    <property type="entry name" value="LONG CHRONOLOGICAL LIFESPAN PROTEIN 2"/>
    <property type="match status" value="1"/>
</dbReference>
<evidence type="ECO:0000313" key="6">
    <source>
        <dbReference type="Proteomes" id="UP001385951"/>
    </source>
</evidence>
<gene>
    <name evidence="5" type="ORF">QCA50_000420</name>
</gene>
<comment type="similarity">
    <text evidence="1">Belongs to the LCL2 family.</text>
</comment>
<dbReference type="AlphaFoldDB" id="A0AAW0GQU2"/>
<dbReference type="EMBL" id="JASBNA010000001">
    <property type="protein sequence ID" value="KAK7695783.1"/>
    <property type="molecule type" value="Genomic_DNA"/>
</dbReference>
<sequence length="116" mass="12762">MLNIFISLVFLPLALAQFQFFEQMFGQQHPGQQPRQQQTGYPGQWAAHAEAVPCSDYLCPGTLTCVQNPSQCPCPDAQDIPCLVPDAQDKDGATVLCVRGSQDCSDVQRLASRYSK</sequence>
<evidence type="ECO:0000256" key="2">
    <source>
        <dbReference type="ARBA" id="ARBA00018534"/>
    </source>
</evidence>
<feature type="chain" id="PRO_5043687622" description="Long chronological lifespan protein 2" evidence="4">
    <location>
        <begin position="17"/>
        <end position="116"/>
    </location>
</feature>
<evidence type="ECO:0000256" key="4">
    <source>
        <dbReference type="SAM" id="SignalP"/>
    </source>
</evidence>
<reference evidence="5 6" key="1">
    <citation type="submission" date="2022-09" db="EMBL/GenBank/DDBJ databases">
        <authorList>
            <person name="Palmer J.M."/>
        </authorList>
    </citation>
    <scope>NUCLEOTIDE SEQUENCE [LARGE SCALE GENOMIC DNA]</scope>
    <source>
        <strain evidence="5 6">DSM 7382</strain>
    </source>
</reference>
<protein>
    <recommendedName>
        <fullName evidence="2">Long chronological lifespan protein 2</fullName>
    </recommendedName>
</protein>
<evidence type="ECO:0000313" key="5">
    <source>
        <dbReference type="EMBL" id="KAK7695783.1"/>
    </source>
</evidence>
<name>A0AAW0GQU2_9APHY</name>
<accession>A0AAW0GQU2</accession>
<feature type="signal peptide" evidence="4">
    <location>
        <begin position="1"/>
        <end position="16"/>
    </location>
</feature>
<evidence type="ECO:0000256" key="3">
    <source>
        <dbReference type="ARBA" id="ARBA00022729"/>
    </source>
</evidence>